<sequence length="395" mass="42107">MNALVVLCDADGVVRRWRSLGGGVGAFALSDGVLFPTLFGPGDVARALDALAALGREGVLVDRPFELPRDGGGRESTVYLSGAAMPVGRLVLVAARQPGAATAIRQDLASVDAELAEGLRPLDRWLAPAAARDAALFEEMTRVNSELANAQRDLAKANAELKLLNEQRNRLMGMLAHDLRTPLQVITGFAEHLGTRLNGRIEPRDMGSLDRIRESSLFMSHLIDDALSMAAAQAGKLHVARRSVDLGGLVRRNAGINGIIARGKDIRLEVRVADGLPRIQADPSKLEQLMNNLLSNAVKYSERGTRVDVTVDRTDSHARVIVADEGRGMSKAETARIFQPFARHAQSGTAGEMSVGLGLFICRTIVDAHGGRILVRSAPGQGSTFTVELPLAGAG</sequence>
<dbReference type="CDD" id="cd00075">
    <property type="entry name" value="HATPase"/>
    <property type="match status" value="1"/>
</dbReference>
<dbReference type="SUPFAM" id="SSF47384">
    <property type="entry name" value="Homodimeric domain of signal transducing histidine kinase"/>
    <property type="match status" value="1"/>
</dbReference>
<feature type="domain" description="Histidine kinase" evidence="8">
    <location>
        <begin position="174"/>
        <end position="393"/>
    </location>
</feature>
<keyword evidence="6" id="KW-0902">Two-component regulatory system</keyword>
<dbReference type="EC" id="2.7.13.3" evidence="2"/>
<evidence type="ECO:0000313" key="9">
    <source>
        <dbReference type="EMBL" id="NYZ21342.1"/>
    </source>
</evidence>
<dbReference type="RefSeq" id="WP_180283107.1">
    <property type="nucleotide sequence ID" value="NZ_JABFDB010000011.1"/>
</dbReference>
<evidence type="ECO:0000256" key="4">
    <source>
        <dbReference type="ARBA" id="ARBA00022679"/>
    </source>
</evidence>
<dbReference type="PROSITE" id="PS50109">
    <property type="entry name" value="HIS_KIN"/>
    <property type="match status" value="1"/>
</dbReference>
<protein>
    <recommendedName>
        <fullName evidence="2">histidine kinase</fullName>
        <ecNumber evidence="2">2.7.13.3</ecNumber>
    </recommendedName>
</protein>
<dbReference type="SUPFAM" id="SSF55874">
    <property type="entry name" value="ATPase domain of HSP90 chaperone/DNA topoisomerase II/histidine kinase"/>
    <property type="match status" value="1"/>
</dbReference>
<evidence type="ECO:0000256" key="5">
    <source>
        <dbReference type="ARBA" id="ARBA00022777"/>
    </source>
</evidence>
<comment type="caution">
    <text evidence="9">The sequence shown here is derived from an EMBL/GenBank/DDBJ whole genome shotgun (WGS) entry which is preliminary data.</text>
</comment>
<keyword evidence="7" id="KW-0175">Coiled coil</keyword>
<keyword evidence="5 9" id="KW-0418">Kinase</keyword>
<evidence type="ECO:0000256" key="3">
    <source>
        <dbReference type="ARBA" id="ARBA00022553"/>
    </source>
</evidence>
<dbReference type="PRINTS" id="PR00344">
    <property type="entry name" value="BCTRLSENSOR"/>
</dbReference>
<dbReference type="InterPro" id="IPR050736">
    <property type="entry name" value="Sensor_HK_Regulatory"/>
</dbReference>
<dbReference type="PANTHER" id="PTHR43711:SF26">
    <property type="entry name" value="SENSOR HISTIDINE KINASE RCSC"/>
    <property type="match status" value="1"/>
</dbReference>
<dbReference type="Pfam" id="PF00512">
    <property type="entry name" value="HisKA"/>
    <property type="match status" value="1"/>
</dbReference>
<reference evidence="9 10" key="1">
    <citation type="submission" date="2020-05" db="EMBL/GenBank/DDBJ databases">
        <title>Azospirillum oleiclasticum sp. nov, a nitrogen-fixing and heavy crude oil-emulsifying bacterium isolated from the crude oil of Yumen Oilfield.</title>
        <authorList>
            <person name="Wu D."/>
            <person name="Cai M."/>
            <person name="Zhang X."/>
        </authorList>
    </citation>
    <scope>NUCLEOTIDE SEQUENCE [LARGE SCALE GENOMIC DNA]</scope>
    <source>
        <strain evidence="9 10">ROY-1-1-2</strain>
    </source>
</reference>
<evidence type="ECO:0000256" key="2">
    <source>
        <dbReference type="ARBA" id="ARBA00012438"/>
    </source>
</evidence>
<evidence type="ECO:0000256" key="1">
    <source>
        <dbReference type="ARBA" id="ARBA00000085"/>
    </source>
</evidence>
<dbReference type="Pfam" id="PF02518">
    <property type="entry name" value="HATPase_c"/>
    <property type="match status" value="1"/>
</dbReference>
<evidence type="ECO:0000313" key="10">
    <source>
        <dbReference type="Proteomes" id="UP000584642"/>
    </source>
</evidence>
<keyword evidence="10" id="KW-1185">Reference proteome</keyword>
<organism evidence="9 10">
    <name type="scientific">Azospirillum oleiclasticum</name>
    <dbReference type="NCBI Taxonomy" id="2735135"/>
    <lineage>
        <taxon>Bacteria</taxon>
        <taxon>Pseudomonadati</taxon>
        <taxon>Pseudomonadota</taxon>
        <taxon>Alphaproteobacteria</taxon>
        <taxon>Rhodospirillales</taxon>
        <taxon>Azospirillaceae</taxon>
        <taxon>Azospirillum</taxon>
    </lineage>
</organism>
<name>A0ABX2TBC3_9PROT</name>
<feature type="coiled-coil region" evidence="7">
    <location>
        <begin position="140"/>
        <end position="174"/>
    </location>
</feature>
<dbReference type="InterPro" id="IPR003594">
    <property type="entry name" value="HATPase_dom"/>
</dbReference>
<dbReference type="PANTHER" id="PTHR43711">
    <property type="entry name" value="TWO-COMPONENT HISTIDINE KINASE"/>
    <property type="match status" value="1"/>
</dbReference>
<dbReference type="InterPro" id="IPR036097">
    <property type="entry name" value="HisK_dim/P_sf"/>
</dbReference>
<evidence type="ECO:0000256" key="6">
    <source>
        <dbReference type="ARBA" id="ARBA00023012"/>
    </source>
</evidence>
<accession>A0ABX2TBC3</accession>
<dbReference type="InterPro" id="IPR003661">
    <property type="entry name" value="HisK_dim/P_dom"/>
</dbReference>
<dbReference type="Proteomes" id="UP000584642">
    <property type="component" value="Unassembled WGS sequence"/>
</dbReference>
<dbReference type="SMART" id="SM00387">
    <property type="entry name" value="HATPase_c"/>
    <property type="match status" value="1"/>
</dbReference>
<dbReference type="EMBL" id="JABFDB010000011">
    <property type="protein sequence ID" value="NYZ21342.1"/>
    <property type="molecule type" value="Genomic_DNA"/>
</dbReference>
<comment type="catalytic activity">
    <reaction evidence="1">
        <text>ATP + protein L-histidine = ADP + protein N-phospho-L-histidine.</text>
        <dbReference type="EC" id="2.7.13.3"/>
    </reaction>
</comment>
<dbReference type="InterPro" id="IPR036890">
    <property type="entry name" value="HATPase_C_sf"/>
</dbReference>
<dbReference type="InterPro" id="IPR004358">
    <property type="entry name" value="Sig_transdc_His_kin-like_C"/>
</dbReference>
<dbReference type="SMART" id="SM00388">
    <property type="entry name" value="HisKA"/>
    <property type="match status" value="1"/>
</dbReference>
<keyword evidence="3" id="KW-0597">Phosphoprotein</keyword>
<dbReference type="CDD" id="cd00082">
    <property type="entry name" value="HisKA"/>
    <property type="match status" value="1"/>
</dbReference>
<proteinExistence type="predicted"/>
<evidence type="ECO:0000256" key="7">
    <source>
        <dbReference type="SAM" id="Coils"/>
    </source>
</evidence>
<evidence type="ECO:0000259" key="8">
    <source>
        <dbReference type="PROSITE" id="PS50109"/>
    </source>
</evidence>
<dbReference type="InterPro" id="IPR005467">
    <property type="entry name" value="His_kinase_dom"/>
</dbReference>
<dbReference type="Gene3D" id="1.10.287.130">
    <property type="match status" value="1"/>
</dbReference>
<keyword evidence="4" id="KW-0808">Transferase</keyword>
<dbReference type="GO" id="GO:0016301">
    <property type="term" value="F:kinase activity"/>
    <property type="evidence" value="ECO:0007669"/>
    <property type="project" value="UniProtKB-KW"/>
</dbReference>
<gene>
    <name evidence="9" type="ORF">HND93_16625</name>
</gene>
<dbReference type="Gene3D" id="3.30.565.10">
    <property type="entry name" value="Histidine kinase-like ATPase, C-terminal domain"/>
    <property type="match status" value="1"/>
</dbReference>